<dbReference type="Proteomes" id="UP001400965">
    <property type="component" value="Unassembled WGS sequence"/>
</dbReference>
<proteinExistence type="predicted"/>
<dbReference type="RefSeq" id="WP_187006881.1">
    <property type="nucleotide sequence ID" value="NZ_BAAACP010000018.1"/>
</dbReference>
<dbReference type="InterPro" id="IPR021321">
    <property type="entry name" value="DUF2922"/>
</dbReference>
<sequence>MGEIETKLVMTFLNTLGKKVSLFVTDPREDLTEEEIKNAMDVIIEKNIFEPNGVDIVASVDARIVQTETTEFDLEVA</sequence>
<evidence type="ECO:0000313" key="2">
    <source>
        <dbReference type="Proteomes" id="UP001400965"/>
    </source>
</evidence>
<name>A0ABN1M8Y2_9FIRM</name>
<dbReference type="Pfam" id="PF11148">
    <property type="entry name" value="DUF2922"/>
    <property type="match status" value="1"/>
</dbReference>
<protein>
    <submittedName>
        <fullName evidence="1">DUF2922 domain-containing protein</fullName>
    </submittedName>
</protein>
<dbReference type="EMBL" id="BAAACP010000018">
    <property type="protein sequence ID" value="GAA0865771.1"/>
    <property type="molecule type" value="Genomic_DNA"/>
</dbReference>
<comment type="caution">
    <text evidence="1">The sequence shown here is derived from an EMBL/GenBank/DDBJ whole genome shotgun (WGS) entry which is preliminary data.</text>
</comment>
<gene>
    <name evidence="1" type="ORF">GCM10008917_24540</name>
</gene>
<accession>A0ABN1M8Y2</accession>
<keyword evidence="2" id="KW-1185">Reference proteome</keyword>
<organism evidence="1 2">
    <name type="scientific">Paraclostridium tenue</name>
    <dbReference type="NCBI Taxonomy" id="1737"/>
    <lineage>
        <taxon>Bacteria</taxon>
        <taxon>Bacillati</taxon>
        <taxon>Bacillota</taxon>
        <taxon>Clostridia</taxon>
        <taxon>Peptostreptococcales</taxon>
        <taxon>Peptostreptococcaceae</taxon>
        <taxon>Paraclostridium</taxon>
    </lineage>
</organism>
<evidence type="ECO:0000313" key="1">
    <source>
        <dbReference type="EMBL" id="GAA0865771.1"/>
    </source>
</evidence>
<reference evidence="1 2" key="1">
    <citation type="journal article" date="2019" name="Int. J. Syst. Evol. Microbiol.">
        <title>The Global Catalogue of Microorganisms (GCM) 10K type strain sequencing project: providing services to taxonomists for standard genome sequencing and annotation.</title>
        <authorList>
            <consortium name="The Broad Institute Genomics Platform"/>
            <consortium name="The Broad Institute Genome Sequencing Center for Infectious Disease"/>
            <person name="Wu L."/>
            <person name="Ma J."/>
        </authorList>
    </citation>
    <scope>NUCLEOTIDE SEQUENCE [LARGE SCALE GENOMIC DNA]</scope>
    <source>
        <strain evidence="1 2">JCM 6486</strain>
    </source>
</reference>